<dbReference type="Gene3D" id="3.40.720.10">
    <property type="entry name" value="Alkaline Phosphatase, subunit A"/>
    <property type="match status" value="2"/>
</dbReference>
<dbReference type="EMBL" id="BLVP01000008">
    <property type="protein sequence ID" value="GFM37233.1"/>
    <property type="molecule type" value="Genomic_DNA"/>
</dbReference>
<comment type="function">
    <text evidence="2">Catalyzes the interconversion of 2-phosphoglycerate and 3-phosphoglycerate.</text>
</comment>
<dbReference type="InterPro" id="IPR004456">
    <property type="entry name" value="Pglycerate_mutase_ApgM"/>
</dbReference>
<comment type="caution">
    <text evidence="7">The sequence shown here is derived from an EMBL/GenBank/DDBJ whole genome shotgun (WGS) entry which is preliminary data.</text>
</comment>
<comment type="pathway">
    <text evidence="3">Carbohydrate degradation.</text>
</comment>
<dbReference type="PANTHER" id="PTHR31209">
    <property type="entry name" value="COFACTOR-INDEPENDENT PHOSPHOGLYCERATE MUTASE"/>
    <property type="match status" value="1"/>
</dbReference>
<sequence length="449" mass="46382">MRKLVFCIADGMADVPAQCERGITPMRAARTPVLDSMVRHCVAGLCHVIPPALPPDSDVGNMALLGYDPVSLYCGRAPLEALGSGVAHVLPASAPGMDLADALIWRLSLVRLRDTPQGPVMDDAQGGGIGAEEGKRTAQRLAAVLAAADARFTLHPDTAYRHILVQRGWQAAPAANPPAAGPMGTMPAITVPSAATVSAAPASAMAASGTVPPGVCANGPEGPHRLLGQPVTAHRAALPSEVQGALRLMEEELRAMRGPANGVWLWGQGVVPRWPSFAALHGLAACMVTGISLLRGLGRAAGMHVAEDTRFTGLPGTDLRAKAEAALRFLRPVSAGGMGGDAAFIHVDAPDHCAHQGDAQGKRAAVEAIDRDLLAPLRQALPDAVFVITCDHITCAATRTHERGAVPFLIHAAGADAMSACPSFCELGCRGGRTVSGGPALLELARSFM</sequence>
<feature type="domain" description="Metalloenzyme" evidence="6">
    <location>
        <begin position="3"/>
        <end position="416"/>
    </location>
</feature>
<comment type="catalytic activity">
    <reaction evidence="1">
        <text>(2R)-2-phosphoglycerate = (2R)-3-phosphoglycerate</text>
        <dbReference type="Rhea" id="RHEA:15901"/>
        <dbReference type="ChEBI" id="CHEBI:58272"/>
        <dbReference type="ChEBI" id="CHEBI:58289"/>
        <dbReference type="EC" id="5.4.2.12"/>
    </reaction>
</comment>
<dbReference type="GO" id="GO:0004619">
    <property type="term" value="F:phosphoglycerate mutase activity"/>
    <property type="evidence" value="ECO:0007669"/>
    <property type="project" value="UniProtKB-EC"/>
</dbReference>
<comment type="similarity">
    <text evidence="4">Belongs to the BPG-independent phosphoglycerate mutase family. A-PGAM subfamily.</text>
</comment>
<evidence type="ECO:0000256" key="1">
    <source>
        <dbReference type="ARBA" id="ARBA00000370"/>
    </source>
</evidence>
<dbReference type="SUPFAM" id="SSF53649">
    <property type="entry name" value="Alkaline phosphatase-like"/>
    <property type="match status" value="1"/>
</dbReference>
<accession>A0A7J0BU55</accession>
<evidence type="ECO:0000313" key="7">
    <source>
        <dbReference type="EMBL" id="GFM37233.1"/>
    </source>
</evidence>
<evidence type="ECO:0000259" key="6">
    <source>
        <dbReference type="Pfam" id="PF01676"/>
    </source>
</evidence>
<dbReference type="InterPro" id="IPR017850">
    <property type="entry name" value="Alkaline_phosphatase_core_sf"/>
</dbReference>
<dbReference type="RefSeq" id="WP_174409857.1">
    <property type="nucleotide sequence ID" value="NZ_BLVP01000008.1"/>
</dbReference>
<dbReference type="Gene3D" id="3.30.70.2130">
    <property type="entry name" value="Metalloenzyme domain"/>
    <property type="match status" value="1"/>
</dbReference>
<dbReference type="InterPro" id="IPR006124">
    <property type="entry name" value="Metalloenzyme"/>
</dbReference>
<gene>
    <name evidence="7" type="ORF">DSM19430T_19170</name>
</gene>
<reference evidence="7 8" key="1">
    <citation type="submission" date="2020-05" db="EMBL/GenBank/DDBJ databases">
        <title>Draft genome sequence of Desulfovibrio psychrotolerans JS1T.</title>
        <authorList>
            <person name="Ueno A."/>
            <person name="Tamazawa S."/>
            <person name="Tamamura S."/>
            <person name="Murakami T."/>
            <person name="Kiyama T."/>
            <person name="Inomata H."/>
            <person name="Amano Y."/>
            <person name="Miyakawa K."/>
            <person name="Tamaki H."/>
            <person name="Naganuma T."/>
            <person name="Kaneko K."/>
        </authorList>
    </citation>
    <scope>NUCLEOTIDE SEQUENCE [LARGE SCALE GENOMIC DNA]</scope>
    <source>
        <strain evidence="7 8">JS1</strain>
    </source>
</reference>
<name>A0A7J0BU55_9BACT</name>
<evidence type="ECO:0000256" key="4">
    <source>
        <dbReference type="ARBA" id="ARBA00005524"/>
    </source>
</evidence>
<keyword evidence="5" id="KW-0324">Glycolysis</keyword>
<dbReference type="AlphaFoldDB" id="A0A7J0BU55"/>
<dbReference type="PANTHER" id="PTHR31209:SF4">
    <property type="entry name" value="2,3-BISPHOSPHOGLYCERATE-INDEPENDENT PHOSPHOGLYCERATE MUTASE"/>
    <property type="match status" value="1"/>
</dbReference>
<evidence type="ECO:0000256" key="5">
    <source>
        <dbReference type="ARBA" id="ARBA00023152"/>
    </source>
</evidence>
<dbReference type="Proteomes" id="UP000503820">
    <property type="component" value="Unassembled WGS sequence"/>
</dbReference>
<evidence type="ECO:0000313" key="8">
    <source>
        <dbReference type="Proteomes" id="UP000503820"/>
    </source>
</evidence>
<organism evidence="7 8">
    <name type="scientific">Desulfovibrio psychrotolerans</name>
    <dbReference type="NCBI Taxonomy" id="415242"/>
    <lineage>
        <taxon>Bacteria</taxon>
        <taxon>Pseudomonadati</taxon>
        <taxon>Thermodesulfobacteriota</taxon>
        <taxon>Desulfovibrionia</taxon>
        <taxon>Desulfovibrionales</taxon>
        <taxon>Desulfovibrionaceae</taxon>
        <taxon>Desulfovibrio</taxon>
    </lineage>
</organism>
<evidence type="ECO:0000256" key="3">
    <source>
        <dbReference type="ARBA" id="ARBA00004921"/>
    </source>
</evidence>
<keyword evidence="8" id="KW-1185">Reference proteome</keyword>
<dbReference type="GO" id="GO:0006096">
    <property type="term" value="P:glycolytic process"/>
    <property type="evidence" value="ECO:0007669"/>
    <property type="project" value="UniProtKB-KW"/>
</dbReference>
<dbReference type="Pfam" id="PF01676">
    <property type="entry name" value="Metalloenzyme"/>
    <property type="match status" value="1"/>
</dbReference>
<dbReference type="GO" id="GO:0046872">
    <property type="term" value="F:metal ion binding"/>
    <property type="evidence" value="ECO:0007669"/>
    <property type="project" value="InterPro"/>
</dbReference>
<protein>
    <submittedName>
        <fullName evidence="7">Phosphonopyruvate decarboxylase</fullName>
    </submittedName>
</protein>
<evidence type="ECO:0000256" key="2">
    <source>
        <dbReference type="ARBA" id="ARBA00002315"/>
    </source>
</evidence>
<proteinExistence type="inferred from homology"/>
<dbReference type="InterPro" id="IPR042253">
    <property type="entry name" value="Pglycerate_mutase_ApgM_sf"/>
</dbReference>
<dbReference type="Pfam" id="PF10143">
    <property type="entry name" value="PhosphMutase"/>
    <property type="match status" value="1"/>
</dbReference>
<keyword evidence="7" id="KW-0670">Pyruvate</keyword>